<keyword evidence="3" id="KW-1185">Reference proteome</keyword>
<organism evidence="2 3">
    <name type="scientific">Deinococcus aerius</name>
    <dbReference type="NCBI Taxonomy" id="200253"/>
    <lineage>
        <taxon>Bacteria</taxon>
        <taxon>Thermotogati</taxon>
        <taxon>Deinococcota</taxon>
        <taxon>Deinococci</taxon>
        <taxon>Deinococcales</taxon>
        <taxon>Deinococcaceae</taxon>
        <taxon>Deinococcus</taxon>
    </lineage>
</organism>
<dbReference type="CDD" id="cd02440">
    <property type="entry name" value="AdoMet_MTases"/>
    <property type="match status" value="1"/>
</dbReference>
<dbReference type="GO" id="GO:0032259">
    <property type="term" value="P:methylation"/>
    <property type="evidence" value="ECO:0007669"/>
    <property type="project" value="UniProtKB-KW"/>
</dbReference>
<evidence type="ECO:0000313" key="3">
    <source>
        <dbReference type="Proteomes" id="UP000236569"/>
    </source>
</evidence>
<dbReference type="Proteomes" id="UP000236569">
    <property type="component" value="Unassembled WGS sequence"/>
</dbReference>
<dbReference type="AlphaFoldDB" id="A0A2I9DX15"/>
<dbReference type="GO" id="GO:0008757">
    <property type="term" value="F:S-adenosylmethionine-dependent methyltransferase activity"/>
    <property type="evidence" value="ECO:0007669"/>
    <property type="project" value="InterPro"/>
</dbReference>
<dbReference type="InterPro" id="IPR029063">
    <property type="entry name" value="SAM-dependent_MTases_sf"/>
</dbReference>
<gene>
    <name evidence="2" type="ORF">DAERI_030341</name>
</gene>
<comment type="caution">
    <text evidence="2">The sequence shown here is derived from an EMBL/GenBank/DDBJ whole genome shotgun (WGS) entry which is preliminary data.</text>
</comment>
<protein>
    <submittedName>
        <fullName evidence="2">Methyltransferase type 11</fullName>
    </submittedName>
</protein>
<evidence type="ECO:0000259" key="1">
    <source>
        <dbReference type="Pfam" id="PF08241"/>
    </source>
</evidence>
<evidence type="ECO:0000313" key="2">
    <source>
        <dbReference type="EMBL" id="GBF05175.1"/>
    </source>
</evidence>
<accession>A0A2I9DX15</accession>
<reference evidence="3" key="1">
    <citation type="submission" date="2018-01" db="EMBL/GenBank/DDBJ databases">
        <title>Draft Genome Sequence of the Radioresistant Bacterium Deinococcus aerius TR0125, Isolated from the Higher Atmosphere above Japan.</title>
        <authorList>
            <person name="Satoh K."/>
            <person name="Arai H."/>
            <person name="Sanzen T."/>
            <person name="Kawaguchi Y."/>
            <person name="Hayashi H."/>
            <person name="Yokobori S."/>
            <person name="Yamagishi A."/>
            <person name="Oono Y."/>
            <person name="Narumi I."/>
        </authorList>
    </citation>
    <scope>NUCLEOTIDE SEQUENCE [LARGE SCALE GENOMIC DNA]</scope>
    <source>
        <strain evidence="3">TR0125</strain>
    </source>
</reference>
<dbReference type="InterPro" id="IPR013216">
    <property type="entry name" value="Methyltransf_11"/>
</dbReference>
<dbReference type="Gene3D" id="3.40.50.150">
    <property type="entry name" value="Vaccinia Virus protein VP39"/>
    <property type="match status" value="1"/>
</dbReference>
<dbReference type="RefSeq" id="WP_235610277.1">
    <property type="nucleotide sequence ID" value="NZ_BFAG01000003.1"/>
</dbReference>
<dbReference type="SUPFAM" id="SSF53335">
    <property type="entry name" value="S-adenosyl-L-methionine-dependent methyltransferases"/>
    <property type="match status" value="1"/>
</dbReference>
<sequence>MWGWTRIIAGTAEALPFPDASFDAVLLVRVLAHRADLVTALAEARRVLKPGGQMVVAAHGPDHLRETWRVLTGKENAARSSPQPNARHLRVPVIVSAADAGTLAQSYGLTVDGEGKGFPVNDHLHLVVEVSRRFPRT</sequence>
<proteinExistence type="predicted"/>
<feature type="domain" description="Methyltransferase type 11" evidence="1">
    <location>
        <begin position="6"/>
        <end position="56"/>
    </location>
</feature>
<dbReference type="EMBL" id="BFAG01000003">
    <property type="protein sequence ID" value="GBF05175.1"/>
    <property type="molecule type" value="Genomic_DNA"/>
</dbReference>
<name>A0A2I9DX15_9DEIO</name>
<keyword evidence="2" id="KW-0489">Methyltransferase</keyword>
<keyword evidence="2" id="KW-0808">Transferase</keyword>
<dbReference type="Pfam" id="PF08241">
    <property type="entry name" value="Methyltransf_11"/>
    <property type="match status" value="1"/>
</dbReference>